<keyword evidence="13" id="KW-1185">Reference proteome</keyword>
<evidence type="ECO:0000256" key="2">
    <source>
        <dbReference type="ARBA" id="ARBA00022516"/>
    </source>
</evidence>
<dbReference type="Proteomes" id="UP000004836">
    <property type="component" value="Unassembled WGS sequence"/>
</dbReference>
<protein>
    <recommendedName>
        <fullName evidence="10">Acetyl-coenzyme A carboxylase carboxyl transferase subunit alpha</fullName>
        <shortName evidence="10">ACCase subunit alpha</shortName>
        <shortName evidence="10">Acetyl-CoA carboxylase carboxyltransferase subunit alpha</shortName>
        <ecNumber evidence="10">2.1.3.15</ecNumber>
    </recommendedName>
</protein>
<dbReference type="InterPro" id="IPR011763">
    <property type="entry name" value="COA_CT_C"/>
</dbReference>
<dbReference type="InterPro" id="IPR029045">
    <property type="entry name" value="ClpP/crotonase-like_dom_sf"/>
</dbReference>
<keyword evidence="7 10" id="KW-0443">Lipid metabolism</keyword>
<dbReference type="GO" id="GO:0009317">
    <property type="term" value="C:acetyl-CoA carboxylase complex"/>
    <property type="evidence" value="ECO:0007669"/>
    <property type="project" value="InterPro"/>
</dbReference>
<keyword evidence="8 10" id="KW-0275">Fatty acid biosynthesis</keyword>
<keyword evidence="5 10" id="KW-0276">Fatty acid metabolism</keyword>
<comment type="caution">
    <text evidence="12">The sequence shown here is derived from an EMBL/GenBank/DDBJ whole genome shotgun (WGS) entry which is preliminary data.</text>
</comment>
<keyword evidence="4 10" id="KW-0547">Nucleotide-binding</keyword>
<reference evidence="12 13" key="1">
    <citation type="journal article" date="2012" name="J. Bacteriol.">
        <title>Genome Sequence of Strain IMCC14465, Isolated from the East Sea, Belonging to the PS1 Clade of Alphaproteobacteria.</title>
        <authorList>
            <person name="Yang S.J."/>
            <person name="Kang I."/>
            <person name="Cho J.C."/>
        </authorList>
    </citation>
    <scope>NUCLEOTIDE SEQUENCE [LARGE SCALE GENOMIC DNA]</scope>
    <source>
        <strain evidence="12 13">IMCC14465</strain>
    </source>
</reference>
<dbReference type="SUPFAM" id="SSF52096">
    <property type="entry name" value="ClpP/crotonase"/>
    <property type="match status" value="1"/>
</dbReference>
<evidence type="ECO:0000256" key="10">
    <source>
        <dbReference type="HAMAP-Rule" id="MF_00823"/>
    </source>
</evidence>
<evidence type="ECO:0000313" key="13">
    <source>
        <dbReference type="Proteomes" id="UP000004836"/>
    </source>
</evidence>
<sequence length="319" mass="35365">MQVYLEFEKPIAEMEGKIAELRAISKDDPEVNILNEVTRLEEKVATQLEKTYKSLNPWQKTLVARHPSRPHFVDYIDHLVDDFTPLSGDRLYSDDQAIIAGLGRWQGRRVAIMGHEKGANTQARLKHNFGMARPEGYRKAIRVMELAERFNIPLVTLVDTSGAYPGIGAEERGQSEAIARCTEKCLQIGVPFVSVIVGEGGSGGALALATANRILMLEHSIYSVASPEACASILWRSREKAKEAAEALKVTAESLSDLGVIDRILKEPVGGAHRERNLVIDQVGDAVIEELDSLSHLSADELRRDRRQKFLDMGRQGIT</sequence>
<dbReference type="eggNOG" id="COG0825">
    <property type="taxonomic scope" value="Bacteria"/>
</dbReference>
<dbReference type="HAMAP" id="MF_00823">
    <property type="entry name" value="AcetylCoA_CT_alpha"/>
    <property type="match status" value="1"/>
</dbReference>
<comment type="subcellular location">
    <subcellularLocation>
        <location evidence="10">Cytoplasm</location>
    </subcellularLocation>
</comment>
<dbReference type="OrthoDB" id="9808023at2"/>
<evidence type="ECO:0000259" key="11">
    <source>
        <dbReference type="PROSITE" id="PS50989"/>
    </source>
</evidence>
<feature type="domain" description="CoA carboxyltransferase C-terminal" evidence="11">
    <location>
        <begin position="39"/>
        <end position="293"/>
    </location>
</feature>
<comment type="function">
    <text evidence="10">Component of the acetyl coenzyme A carboxylase (ACC) complex. First, biotin carboxylase catalyzes the carboxylation of biotin on its carrier protein (BCCP) and then the CO(2) group is transferred by the carboxyltransferase to acetyl-CoA to form malonyl-CoA.</text>
</comment>
<accession>J9A2Z5</accession>
<evidence type="ECO:0000256" key="6">
    <source>
        <dbReference type="ARBA" id="ARBA00022840"/>
    </source>
</evidence>
<gene>
    <name evidence="10" type="primary">accA</name>
    <name evidence="12" type="ORF">IMCC14465_15870</name>
</gene>
<dbReference type="InterPro" id="IPR001095">
    <property type="entry name" value="Acetyl_CoA_COase_a_su"/>
</dbReference>
<dbReference type="EMBL" id="ALYF01000006">
    <property type="protein sequence ID" value="EJW20700.1"/>
    <property type="molecule type" value="Genomic_DNA"/>
</dbReference>
<evidence type="ECO:0000256" key="7">
    <source>
        <dbReference type="ARBA" id="ARBA00023098"/>
    </source>
</evidence>
<keyword evidence="6 10" id="KW-0067">ATP-binding</keyword>
<keyword evidence="10" id="KW-0963">Cytoplasm</keyword>
<evidence type="ECO:0000256" key="8">
    <source>
        <dbReference type="ARBA" id="ARBA00023160"/>
    </source>
</evidence>
<dbReference type="AlphaFoldDB" id="J9A2Z5"/>
<dbReference type="GO" id="GO:0006633">
    <property type="term" value="P:fatty acid biosynthetic process"/>
    <property type="evidence" value="ECO:0007669"/>
    <property type="project" value="UniProtKB-KW"/>
</dbReference>
<evidence type="ECO:0000313" key="12">
    <source>
        <dbReference type="EMBL" id="EJW20700.1"/>
    </source>
</evidence>
<evidence type="ECO:0000256" key="9">
    <source>
        <dbReference type="ARBA" id="ARBA00049152"/>
    </source>
</evidence>
<evidence type="ECO:0000256" key="3">
    <source>
        <dbReference type="ARBA" id="ARBA00022679"/>
    </source>
</evidence>
<dbReference type="PROSITE" id="PS50989">
    <property type="entry name" value="COA_CT_CTER"/>
    <property type="match status" value="1"/>
</dbReference>
<dbReference type="NCBIfam" id="NF004344">
    <property type="entry name" value="PRK05724.1"/>
    <property type="match status" value="1"/>
</dbReference>
<keyword evidence="2 10" id="KW-0444">Lipid biosynthesis</keyword>
<evidence type="ECO:0000256" key="1">
    <source>
        <dbReference type="ARBA" id="ARBA00004956"/>
    </source>
</evidence>
<evidence type="ECO:0000256" key="5">
    <source>
        <dbReference type="ARBA" id="ARBA00022832"/>
    </source>
</evidence>
<dbReference type="STRING" id="1220535.IMCC14465_15870"/>
<dbReference type="GO" id="GO:0005524">
    <property type="term" value="F:ATP binding"/>
    <property type="evidence" value="ECO:0007669"/>
    <property type="project" value="UniProtKB-KW"/>
</dbReference>
<dbReference type="Gene3D" id="3.90.226.10">
    <property type="entry name" value="2-enoyl-CoA Hydratase, Chain A, domain 1"/>
    <property type="match status" value="1"/>
</dbReference>
<comment type="similarity">
    <text evidence="10">Belongs to the AccA family.</text>
</comment>
<dbReference type="PATRIC" id="fig|1220535.3.peg.1579"/>
<dbReference type="PANTHER" id="PTHR42853:SF3">
    <property type="entry name" value="ACETYL-COENZYME A CARBOXYLASE CARBOXYL TRANSFERASE SUBUNIT ALPHA, CHLOROPLASTIC"/>
    <property type="match status" value="1"/>
</dbReference>
<dbReference type="PRINTS" id="PR01069">
    <property type="entry name" value="ACCCTRFRASEA"/>
</dbReference>
<comment type="catalytic activity">
    <reaction evidence="9 10">
        <text>N(6)-carboxybiotinyl-L-lysyl-[protein] + acetyl-CoA = N(6)-biotinyl-L-lysyl-[protein] + malonyl-CoA</text>
        <dbReference type="Rhea" id="RHEA:54728"/>
        <dbReference type="Rhea" id="RHEA-COMP:10505"/>
        <dbReference type="Rhea" id="RHEA-COMP:10506"/>
        <dbReference type="ChEBI" id="CHEBI:57288"/>
        <dbReference type="ChEBI" id="CHEBI:57384"/>
        <dbReference type="ChEBI" id="CHEBI:83144"/>
        <dbReference type="ChEBI" id="CHEBI:83145"/>
        <dbReference type="EC" id="2.1.3.15"/>
    </reaction>
</comment>
<name>J9A2Z5_9PROT</name>
<evidence type="ECO:0000256" key="4">
    <source>
        <dbReference type="ARBA" id="ARBA00022741"/>
    </source>
</evidence>
<dbReference type="NCBIfam" id="TIGR00513">
    <property type="entry name" value="accA"/>
    <property type="match status" value="1"/>
</dbReference>
<comment type="pathway">
    <text evidence="1 10">Lipid metabolism; malonyl-CoA biosynthesis; malonyl-CoA from acetyl-CoA: step 1/1.</text>
</comment>
<organism evidence="12 13">
    <name type="scientific">alpha proteobacterium IMCC14465</name>
    <dbReference type="NCBI Taxonomy" id="1220535"/>
    <lineage>
        <taxon>Bacteria</taxon>
        <taxon>Pseudomonadati</taxon>
        <taxon>Pseudomonadota</taxon>
        <taxon>Alphaproteobacteria</taxon>
        <taxon>PS1 clade</taxon>
    </lineage>
</organism>
<dbReference type="GO" id="GO:0016743">
    <property type="term" value="F:carboxyl- or carbamoyltransferase activity"/>
    <property type="evidence" value="ECO:0007669"/>
    <property type="project" value="UniProtKB-UniRule"/>
</dbReference>
<dbReference type="GO" id="GO:0003989">
    <property type="term" value="F:acetyl-CoA carboxylase activity"/>
    <property type="evidence" value="ECO:0007669"/>
    <property type="project" value="InterPro"/>
</dbReference>
<dbReference type="NCBIfam" id="NF041504">
    <property type="entry name" value="AccA_sub"/>
    <property type="match status" value="1"/>
</dbReference>
<dbReference type="UniPathway" id="UPA00655">
    <property type="reaction ID" value="UER00711"/>
</dbReference>
<keyword evidence="3 10" id="KW-0808">Transferase</keyword>
<dbReference type="PANTHER" id="PTHR42853">
    <property type="entry name" value="ACETYL-COENZYME A CARBOXYLASE CARBOXYL TRANSFERASE SUBUNIT ALPHA"/>
    <property type="match status" value="1"/>
</dbReference>
<comment type="subunit">
    <text evidence="10">Acetyl-CoA carboxylase is a heterohexamer composed of biotin carboxyl carrier protein (AccB), biotin carboxylase (AccC) and two subunits each of ACCase subunit alpha (AccA) and ACCase subunit beta (AccD).</text>
</comment>
<dbReference type="GO" id="GO:2001295">
    <property type="term" value="P:malonyl-CoA biosynthetic process"/>
    <property type="evidence" value="ECO:0007669"/>
    <property type="project" value="UniProtKB-UniRule"/>
</dbReference>
<dbReference type="Pfam" id="PF03255">
    <property type="entry name" value="ACCA"/>
    <property type="match status" value="1"/>
</dbReference>
<proteinExistence type="inferred from homology"/>
<dbReference type="EC" id="2.1.3.15" evidence="10"/>